<dbReference type="EMBL" id="MU004325">
    <property type="protein sequence ID" value="KAF2657468.1"/>
    <property type="molecule type" value="Genomic_DNA"/>
</dbReference>
<sequence length="70" mass="7715">QLEARYRRPDVLSLQQAACQAVGVSKCISFKKIGDGNYNKAYHLNMEDGQKIIAKVPNHNADPRALTTAS</sequence>
<dbReference type="Proteomes" id="UP000799324">
    <property type="component" value="Unassembled WGS sequence"/>
</dbReference>
<evidence type="ECO:0008006" key="3">
    <source>
        <dbReference type="Google" id="ProtNLM"/>
    </source>
</evidence>
<keyword evidence="2" id="KW-1185">Reference proteome</keyword>
<name>A0A6A6TEP4_9PLEO</name>
<feature type="non-terminal residue" evidence="1">
    <location>
        <position position="1"/>
    </location>
</feature>
<dbReference type="InterPro" id="IPR011009">
    <property type="entry name" value="Kinase-like_dom_sf"/>
</dbReference>
<evidence type="ECO:0000313" key="2">
    <source>
        <dbReference type="Proteomes" id="UP000799324"/>
    </source>
</evidence>
<feature type="non-terminal residue" evidence="1">
    <location>
        <position position="70"/>
    </location>
</feature>
<accession>A0A6A6TEP4</accession>
<dbReference type="SUPFAM" id="SSF56112">
    <property type="entry name" value="Protein kinase-like (PK-like)"/>
    <property type="match status" value="1"/>
</dbReference>
<protein>
    <recommendedName>
        <fullName evidence="3">Aminoglycoside phosphotransferase domain-containing protein</fullName>
    </recommendedName>
</protein>
<proteinExistence type="predicted"/>
<evidence type="ECO:0000313" key="1">
    <source>
        <dbReference type="EMBL" id="KAF2657468.1"/>
    </source>
</evidence>
<dbReference type="AlphaFoldDB" id="A0A6A6TEP4"/>
<dbReference type="OrthoDB" id="2968323at2759"/>
<organism evidence="1 2">
    <name type="scientific">Lophiostoma macrostomum CBS 122681</name>
    <dbReference type="NCBI Taxonomy" id="1314788"/>
    <lineage>
        <taxon>Eukaryota</taxon>
        <taxon>Fungi</taxon>
        <taxon>Dikarya</taxon>
        <taxon>Ascomycota</taxon>
        <taxon>Pezizomycotina</taxon>
        <taxon>Dothideomycetes</taxon>
        <taxon>Pleosporomycetidae</taxon>
        <taxon>Pleosporales</taxon>
        <taxon>Lophiostomataceae</taxon>
        <taxon>Lophiostoma</taxon>
    </lineage>
</organism>
<reference evidence="1" key="1">
    <citation type="journal article" date="2020" name="Stud. Mycol.">
        <title>101 Dothideomycetes genomes: a test case for predicting lifestyles and emergence of pathogens.</title>
        <authorList>
            <person name="Haridas S."/>
            <person name="Albert R."/>
            <person name="Binder M."/>
            <person name="Bloem J."/>
            <person name="Labutti K."/>
            <person name="Salamov A."/>
            <person name="Andreopoulos B."/>
            <person name="Baker S."/>
            <person name="Barry K."/>
            <person name="Bills G."/>
            <person name="Bluhm B."/>
            <person name="Cannon C."/>
            <person name="Castanera R."/>
            <person name="Culley D."/>
            <person name="Daum C."/>
            <person name="Ezra D."/>
            <person name="Gonzalez J."/>
            <person name="Henrissat B."/>
            <person name="Kuo A."/>
            <person name="Liang C."/>
            <person name="Lipzen A."/>
            <person name="Lutzoni F."/>
            <person name="Magnuson J."/>
            <person name="Mondo S."/>
            <person name="Nolan M."/>
            <person name="Ohm R."/>
            <person name="Pangilinan J."/>
            <person name="Park H.-J."/>
            <person name="Ramirez L."/>
            <person name="Alfaro M."/>
            <person name="Sun H."/>
            <person name="Tritt A."/>
            <person name="Yoshinaga Y."/>
            <person name="Zwiers L.-H."/>
            <person name="Turgeon B."/>
            <person name="Goodwin S."/>
            <person name="Spatafora J."/>
            <person name="Crous P."/>
            <person name="Grigoriev I."/>
        </authorList>
    </citation>
    <scope>NUCLEOTIDE SEQUENCE</scope>
    <source>
        <strain evidence="1">CBS 122681</strain>
    </source>
</reference>
<gene>
    <name evidence="1" type="ORF">K491DRAFT_577749</name>
</gene>